<feature type="transmembrane region" description="Helical" evidence="7">
    <location>
        <begin position="188"/>
        <end position="209"/>
    </location>
</feature>
<dbReference type="PANTHER" id="PTHR11706">
    <property type="entry name" value="SOLUTE CARRIER PROTEIN FAMILY 11 MEMBER"/>
    <property type="match status" value="1"/>
</dbReference>
<feature type="transmembrane region" description="Helical" evidence="7">
    <location>
        <begin position="378"/>
        <end position="403"/>
    </location>
</feature>
<gene>
    <name evidence="8" type="ORF">B5C34_14910</name>
</gene>
<sequence length="406" mass="40597">MTAQRSRIRFGPGLLVAAAFIGPGTVTTCTVAGASFGYALLWALLFATAATMGLQEMAARLGAAGRMGLGEALRADFDASALKWPLAALVVLAIFAGNAAYEGGNLAGAALGAEALGLGDGAHSAIILGCAVLAALLLLTGSYRHIERALIGLVLVMAVAFIGAAILVRPDFGEIAAGLFVPELPAAGTMTALALIGTTVVPYNLFLHASASKARWSGPEDLGAARSDTILSVGLGGVVSMMIVATAAASLFRYSLEADSAAAMAAQLEPVAGRFAPLLLGGGLLAAGLTSSITAPLATGYAVAGLFGWRADASARGVKGVAVTVILVGAVLGTSGTRPVDLILAAQVANGLLLPIIAIFLLWAMNRRARLGAHANGLFANVVGVIVVAVTLLLGARLVGLALGLL</sequence>
<evidence type="ECO:0000313" key="9">
    <source>
        <dbReference type="Proteomes" id="UP000198462"/>
    </source>
</evidence>
<dbReference type="Proteomes" id="UP000198462">
    <property type="component" value="Unassembled WGS sequence"/>
</dbReference>
<dbReference type="EMBL" id="NFZT01000007">
    <property type="protein sequence ID" value="OWV31798.1"/>
    <property type="molecule type" value="Genomic_DNA"/>
</dbReference>
<keyword evidence="5 7" id="KW-1133">Transmembrane helix</keyword>
<reference evidence="9" key="1">
    <citation type="submission" date="2017-05" db="EMBL/GenBank/DDBJ databases">
        <authorList>
            <person name="Lin X."/>
        </authorList>
    </citation>
    <scope>NUCLEOTIDE SEQUENCE [LARGE SCALE GENOMIC DNA]</scope>
    <source>
        <strain evidence="9">JLT2012</strain>
    </source>
</reference>
<name>A0A219B1V0_9SPHN</name>
<dbReference type="GO" id="GO:0034755">
    <property type="term" value="P:iron ion transmembrane transport"/>
    <property type="evidence" value="ECO:0007669"/>
    <property type="project" value="TreeGrafter"/>
</dbReference>
<evidence type="ECO:0000256" key="3">
    <source>
        <dbReference type="ARBA" id="ARBA00022692"/>
    </source>
</evidence>
<dbReference type="OrthoDB" id="9787548at2"/>
<dbReference type="RefSeq" id="WP_088713595.1">
    <property type="nucleotide sequence ID" value="NZ_NFZT01000007.1"/>
</dbReference>
<feature type="transmembrane region" description="Helical" evidence="7">
    <location>
        <begin position="230"/>
        <end position="255"/>
    </location>
</feature>
<feature type="transmembrane region" description="Helical" evidence="7">
    <location>
        <begin position="320"/>
        <end position="336"/>
    </location>
</feature>
<evidence type="ECO:0000256" key="2">
    <source>
        <dbReference type="ARBA" id="ARBA00022448"/>
    </source>
</evidence>
<evidence type="ECO:0000256" key="6">
    <source>
        <dbReference type="ARBA" id="ARBA00023136"/>
    </source>
</evidence>
<keyword evidence="2" id="KW-0813">Transport</keyword>
<protein>
    <submittedName>
        <fullName evidence="8">Manganese transporter</fullName>
    </submittedName>
</protein>
<feature type="transmembrane region" description="Helical" evidence="7">
    <location>
        <begin position="121"/>
        <end position="143"/>
    </location>
</feature>
<evidence type="ECO:0000256" key="5">
    <source>
        <dbReference type="ARBA" id="ARBA00022989"/>
    </source>
</evidence>
<proteinExistence type="predicted"/>
<keyword evidence="4" id="KW-0769">Symport</keyword>
<feature type="transmembrane region" description="Helical" evidence="7">
    <location>
        <begin position="150"/>
        <end position="168"/>
    </location>
</feature>
<dbReference type="GO" id="GO:0005886">
    <property type="term" value="C:plasma membrane"/>
    <property type="evidence" value="ECO:0007669"/>
    <property type="project" value="TreeGrafter"/>
</dbReference>
<dbReference type="PANTHER" id="PTHR11706:SF33">
    <property type="entry name" value="NATURAL RESISTANCE-ASSOCIATED MACROPHAGE PROTEIN 2"/>
    <property type="match status" value="1"/>
</dbReference>
<evidence type="ECO:0000256" key="7">
    <source>
        <dbReference type="SAM" id="Phobius"/>
    </source>
</evidence>
<evidence type="ECO:0000256" key="4">
    <source>
        <dbReference type="ARBA" id="ARBA00022847"/>
    </source>
</evidence>
<feature type="transmembrane region" description="Helical" evidence="7">
    <location>
        <begin position="80"/>
        <end position="101"/>
    </location>
</feature>
<dbReference type="AlphaFoldDB" id="A0A219B1V0"/>
<keyword evidence="6 7" id="KW-0472">Membrane</keyword>
<comment type="subcellular location">
    <subcellularLocation>
        <location evidence="1">Membrane</location>
        <topology evidence="1">Multi-pass membrane protein</topology>
    </subcellularLocation>
</comment>
<feature type="transmembrane region" description="Helical" evidence="7">
    <location>
        <begin position="342"/>
        <end position="366"/>
    </location>
</feature>
<feature type="transmembrane region" description="Helical" evidence="7">
    <location>
        <begin position="275"/>
        <end position="308"/>
    </location>
</feature>
<evidence type="ECO:0000313" key="8">
    <source>
        <dbReference type="EMBL" id="OWV31798.1"/>
    </source>
</evidence>
<keyword evidence="3 7" id="KW-0812">Transmembrane</keyword>
<dbReference type="NCBIfam" id="NF037982">
    <property type="entry name" value="Nramp_1"/>
    <property type="match status" value="1"/>
</dbReference>
<comment type="caution">
    <text evidence="8">The sequence shown here is derived from an EMBL/GenBank/DDBJ whole genome shotgun (WGS) entry which is preliminary data.</text>
</comment>
<evidence type="ECO:0000256" key="1">
    <source>
        <dbReference type="ARBA" id="ARBA00004141"/>
    </source>
</evidence>
<dbReference type="GO" id="GO:0015086">
    <property type="term" value="F:cadmium ion transmembrane transporter activity"/>
    <property type="evidence" value="ECO:0007669"/>
    <property type="project" value="TreeGrafter"/>
</dbReference>
<feature type="transmembrane region" description="Helical" evidence="7">
    <location>
        <begin position="38"/>
        <end position="59"/>
    </location>
</feature>
<dbReference type="GO" id="GO:0005384">
    <property type="term" value="F:manganese ion transmembrane transporter activity"/>
    <property type="evidence" value="ECO:0007669"/>
    <property type="project" value="TreeGrafter"/>
</dbReference>
<dbReference type="InterPro" id="IPR001046">
    <property type="entry name" value="NRAMP_fam"/>
</dbReference>
<dbReference type="PRINTS" id="PR00447">
    <property type="entry name" value="NATRESASSCMP"/>
</dbReference>
<organism evidence="8 9">
    <name type="scientific">Pacificimonas flava</name>
    <dbReference type="NCBI Taxonomy" id="1234595"/>
    <lineage>
        <taxon>Bacteria</taxon>
        <taxon>Pseudomonadati</taxon>
        <taxon>Pseudomonadota</taxon>
        <taxon>Alphaproteobacteria</taxon>
        <taxon>Sphingomonadales</taxon>
        <taxon>Sphingosinicellaceae</taxon>
        <taxon>Pacificimonas</taxon>
    </lineage>
</organism>
<dbReference type="Pfam" id="PF01566">
    <property type="entry name" value="Nramp"/>
    <property type="match status" value="1"/>
</dbReference>
<accession>A0A219B1V0</accession>
<dbReference type="GO" id="GO:0015293">
    <property type="term" value="F:symporter activity"/>
    <property type="evidence" value="ECO:0007669"/>
    <property type="project" value="UniProtKB-KW"/>
</dbReference>
<keyword evidence="9" id="KW-1185">Reference proteome</keyword>